<keyword evidence="2" id="KW-1185">Reference proteome</keyword>
<dbReference type="AlphaFoldDB" id="A0A3E0DUI6"/>
<dbReference type="Pfam" id="PF13707">
    <property type="entry name" value="RloB"/>
    <property type="match status" value="1"/>
</dbReference>
<proteinExistence type="predicted"/>
<dbReference type="OrthoDB" id="9796523at2"/>
<name>A0A3E0DUI6_9BACT</name>
<evidence type="ECO:0000313" key="2">
    <source>
        <dbReference type="Proteomes" id="UP000256405"/>
    </source>
</evidence>
<dbReference type="RefSeq" id="WP_086540214.1">
    <property type="nucleotide sequence ID" value="NZ_MSSW01000008.1"/>
</dbReference>
<reference evidence="1 2" key="1">
    <citation type="submission" date="2018-08" db="EMBL/GenBank/DDBJ databases">
        <title>Genomic Encyclopedia of Archaeal and Bacterial Type Strains, Phase II (KMG-II): from individual species to whole genera.</title>
        <authorList>
            <person name="Goeker M."/>
        </authorList>
    </citation>
    <scope>NUCLEOTIDE SEQUENCE [LARGE SCALE GENOMIC DNA]</scope>
    <source>
        <strain evidence="1 2">DSM 15986</strain>
    </source>
</reference>
<evidence type="ECO:0000313" key="1">
    <source>
        <dbReference type="EMBL" id="REG87110.1"/>
    </source>
</evidence>
<dbReference type="InterPro" id="IPR025591">
    <property type="entry name" value="RloB"/>
</dbReference>
<sequence>MNMIITRRLFERRPPSREAKIIYIFCEGARRELAYFQYFKEMDSRINLEIYELNPHEDNSPLGLLEIAKNCILVTAENPEPKYNLQDQDEVWIVLDSDPDKGNSRRPQISAIKSEIESHDRWSLVESNPCFEVWLYFHGQAEFADFKGMEACKTWKQKVNTLLAGGFDSRRHPIYIADATENAKANFFLDEAGNLKIGSTEIYRLSESMLRLLGDRIRDAKAKLDT</sequence>
<organism evidence="1 2">
    <name type="scientific">Algoriphagus antarcticus</name>
    <dbReference type="NCBI Taxonomy" id="238540"/>
    <lineage>
        <taxon>Bacteria</taxon>
        <taxon>Pseudomonadati</taxon>
        <taxon>Bacteroidota</taxon>
        <taxon>Cytophagia</taxon>
        <taxon>Cytophagales</taxon>
        <taxon>Cyclobacteriaceae</taxon>
        <taxon>Algoriphagus</taxon>
    </lineage>
</organism>
<comment type="caution">
    <text evidence="1">The sequence shown here is derived from an EMBL/GenBank/DDBJ whole genome shotgun (WGS) entry which is preliminary data.</text>
</comment>
<protein>
    <submittedName>
        <fullName evidence="1">RloB-like protein</fullName>
    </submittedName>
</protein>
<dbReference type="EMBL" id="QUNF01000011">
    <property type="protein sequence ID" value="REG87110.1"/>
    <property type="molecule type" value="Genomic_DNA"/>
</dbReference>
<dbReference type="Proteomes" id="UP000256405">
    <property type="component" value="Unassembled WGS sequence"/>
</dbReference>
<gene>
    <name evidence="1" type="ORF">C8N25_11189</name>
</gene>
<accession>A0A3E0DUI6</accession>